<dbReference type="PANTHER" id="PTHR11063">
    <property type="entry name" value="GLUTAMATE SEMIALDEHYDE DEHYDROGENASE"/>
    <property type="match status" value="1"/>
</dbReference>
<sequence>MKNAALIAIAEAVEANHQSIIDANAEDLENAKRNGMDFHIRDRMTLNGSRVKDMADAARSISKLEDPIGEILEQRNLPNGLHLERVRVPIGVIGVIYESRPNVTIDIATLCLKSGNAVILRGGKECILTNTKLAAIVKDAIGSAGIPRDVFQFVESTDRTLVKEMLHMDDAIDLMIPRGSAELVNFVGQNAKMPAITGGVGVCHTYVDADADLDNALKIVVNAKVQRPTVCNALDTVLVHQTVAHNFLPKLAYEFGVQKVELRVDSRAMSILDALASRAEIKPASSDDFGTEFLALIASVKIVDSIDEALVHISNYGSGHSEAIVSENNEAVERFLNEADASAVFANTSTRFNDGGEFGMGAEVAISTNKLHARGPMGLRELTSYKWKIRGQGQVRQ</sequence>
<dbReference type="InterPro" id="IPR016162">
    <property type="entry name" value="Ald_DH_N"/>
</dbReference>
<evidence type="ECO:0000256" key="2">
    <source>
        <dbReference type="ARBA" id="ARBA00013002"/>
    </source>
</evidence>
<gene>
    <name evidence="9" type="ORF">METZ01_LOCUS43684</name>
</gene>
<reference evidence="9" key="1">
    <citation type="submission" date="2018-05" db="EMBL/GenBank/DDBJ databases">
        <authorList>
            <person name="Lanie J.A."/>
            <person name="Ng W.-L."/>
            <person name="Kazmierczak K.M."/>
            <person name="Andrzejewski T.M."/>
            <person name="Davidsen T.M."/>
            <person name="Wayne K.J."/>
            <person name="Tettelin H."/>
            <person name="Glass J.I."/>
            <person name="Rusch D."/>
            <person name="Podicherti R."/>
            <person name="Tsui H.-C.T."/>
            <person name="Winkler M.E."/>
        </authorList>
    </citation>
    <scope>NUCLEOTIDE SEQUENCE</scope>
</reference>
<dbReference type="PROSITE" id="PS01223">
    <property type="entry name" value="PROA"/>
    <property type="match status" value="1"/>
</dbReference>
<dbReference type="GO" id="GO:0050661">
    <property type="term" value="F:NADP binding"/>
    <property type="evidence" value="ECO:0007669"/>
    <property type="project" value="InterPro"/>
</dbReference>
<dbReference type="EMBL" id="UINC01001926">
    <property type="protein sequence ID" value="SUZ90830.1"/>
    <property type="molecule type" value="Genomic_DNA"/>
</dbReference>
<evidence type="ECO:0000256" key="1">
    <source>
        <dbReference type="ARBA" id="ARBA00004985"/>
    </source>
</evidence>
<evidence type="ECO:0000256" key="3">
    <source>
        <dbReference type="ARBA" id="ARBA00022605"/>
    </source>
</evidence>
<dbReference type="SUPFAM" id="SSF53720">
    <property type="entry name" value="ALDH-like"/>
    <property type="match status" value="1"/>
</dbReference>
<name>A0A381RGG4_9ZZZZ</name>
<dbReference type="PANTHER" id="PTHR11063:SF8">
    <property type="entry name" value="DELTA-1-PYRROLINE-5-CARBOXYLATE SYNTHASE"/>
    <property type="match status" value="1"/>
</dbReference>
<dbReference type="FunFam" id="3.40.309.10:FF:000006">
    <property type="entry name" value="Gamma-glutamyl phosphate reductase"/>
    <property type="match status" value="1"/>
</dbReference>
<protein>
    <recommendedName>
        <fullName evidence="2">glutamate-5-semialdehyde dehydrogenase</fullName>
        <ecNumber evidence="2">1.2.1.41</ecNumber>
    </recommendedName>
</protein>
<dbReference type="InterPro" id="IPR016161">
    <property type="entry name" value="Ald_DH/histidinol_DH"/>
</dbReference>
<evidence type="ECO:0000313" key="9">
    <source>
        <dbReference type="EMBL" id="SUZ90830.1"/>
    </source>
</evidence>
<dbReference type="Gene3D" id="3.40.605.10">
    <property type="entry name" value="Aldehyde Dehydrogenase, Chain A, domain 1"/>
    <property type="match status" value="1"/>
</dbReference>
<comment type="catalytic activity">
    <reaction evidence="7">
        <text>L-glutamate 5-semialdehyde + phosphate + NADP(+) = L-glutamyl 5-phosphate + NADPH + H(+)</text>
        <dbReference type="Rhea" id="RHEA:19541"/>
        <dbReference type="ChEBI" id="CHEBI:15378"/>
        <dbReference type="ChEBI" id="CHEBI:43474"/>
        <dbReference type="ChEBI" id="CHEBI:57783"/>
        <dbReference type="ChEBI" id="CHEBI:58066"/>
        <dbReference type="ChEBI" id="CHEBI:58274"/>
        <dbReference type="ChEBI" id="CHEBI:58349"/>
        <dbReference type="EC" id="1.2.1.41"/>
    </reaction>
</comment>
<comment type="pathway">
    <text evidence="1">Amino-acid biosynthesis; L-proline biosynthesis; L-glutamate 5-semialdehyde from L-glutamate: step 2/2.</text>
</comment>
<dbReference type="UniPathway" id="UPA00098">
    <property type="reaction ID" value="UER00360"/>
</dbReference>
<dbReference type="HAMAP" id="MF_00412">
    <property type="entry name" value="ProA"/>
    <property type="match status" value="1"/>
</dbReference>
<accession>A0A381RGG4</accession>
<dbReference type="InterPro" id="IPR016163">
    <property type="entry name" value="Ald_DH_C"/>
</dbReference>
<evidence type="ECO:0000256" key="7">
    <source>
        <dbReference type="ARBA" id="ARBA00049024"/>
    </source>
</evidence>
<dbReference type="InterPro" id="IPR015590">
    <property type="entry name" value="Aldehyde_DH_dom"/>
</dbReference>
<keyword evidence="4" id="KW-0641">Proline biosynthesis</keyword>
<dbReference type="AlphaFoldDB" id="A0A381RGG4"/>
<evidence type="ECO:0000259" key="8">
    <source>
        <dbReference type="Pfam" id="PF00171"/>
    </source>
</evidence>
<dbReference type="GO" id="GO:0055129">
    <property type="term" value="P:L-proline biosynthetic process"/>
    <property type="evidence" value="ECO:0007669"/>
    <property type="project" value="UniProtKB-UniPathway"/>
</dbReference>
<evidence type="ECO:0000256" key="6">
    <source>
        <dbReference type="ARBA" id="ARBA00023002"/>
    </source>
</evidence>
<feature type="domain" description="Aldehyde dehydrogenase" evidence="8">
    <location>
        <begin position="64"/>
        <end position="256"/>
    </location>
</feature>
<dbReference type="NCBIfam" id="TIGR00407">
    <property type="entry name" value="proA"/>
    <property type="match status" value="1"/>
</dbReference>
<dbReference type="InterPro" id="IPR012134">
    <property type="entry name" value="Glu-5-SA_DH"/>
</dbReference>
<keyword evidence="3" id="KW-0028">Amino-acid biosynthesis</keyword>
<keyword evidence="6" id="KW-0560">Oxidoreductase</keyword>
<keyword evidence="5" id="KW-0521">NADP</keyword>
<dbReference type="CDD" id="cd07079">
    <property type="entry name" value="ALDH_F18-19_ProA-GPR"/>
    <property type="match status" value="1"/>
</dbReference>
<evidence type="ECO:0000256" key="4">
    <source>
        <dbReference type="ARBA" id="ARBA00022650"/>
    </source>
</evidence>
<organism evidence="9">
    <name type="scientific">marine metagenome</name>
    <dbReference type="NCBI Taxonomy" id="408172"/>
    <lineage>
        <taxon>unclassified sequences</taxon>
        <taxon>metagenomes</taxon>
        <taxon>ecological metagenomes</taxon>
    </lineage>
</organism>
<dbReference type="PIRSF" id="PIRSF000151">
    <property type="entry name" value="GPR"/>
    <property type="match status" value="1"/>
</dbReference>
<dbReference type="InterPro" id="IPR000965">
    <property type="entry name" value="GPR_dom"/>
</dbReference>
<dbReference type="Gene3D" id="3.40.309.10">
    <property type="entry name" value="Aldehyde Dehydrogenase, Chain A, domain 2"/>
    <property type="match status" value="1"/>
</dbReference>
<evidence type="ECO:0000256" key="5">
    <source>
        <dbReference type="ARBA" id="ARBA00022857"/>
    </source>
</evidence>
<dbReference type="NCBIfam" id="NF001221">
    <property type="entry name" value="PRK00197.1"/>
    <property type="match status" value="1"/>
</dbReference>
<dbReference type="GO" id="GO:0004350">
    <property type="term" value="F:glutamate-5-semialdehyde dehydrogenase activity"/>
    <property type="evidence" value="ECO:0007669"/>
    <property type="project" value="UniProtKB-EC"/>
</dbReference>
<dbReference type="EC" id="1.2.1.41" evidence="2"/>
<dbReference type="InterPro" id="IPR020593">
    <property type="entry name" value="G-glutamylP_reductase_CS"/>
</dbReference>
<proteinExistence type="inferred from homology"/>
<dbReference type="Pfam" id="PF00171">
    <property type="entry name" value="Aldedh"/>
    <property type="match status" value="1"/>
</dbReference>